<dbReference type="InterPro" id="IPR017850">
    <property type="entry name" value="Alkaline_phosphatase_core_sf"/>
</dbReference>
<dbReference type="Pfam" id="PF00884">
    <property type="entry name" value="Sulfatase"/>
    <property type="match status" value="1"/>
</dbReference>
<organism evidence="6 7">
    <name type="scientific">Robiginitalea marina</name>
    <dbReference type="NCBI Taxonomy" id="2954105"/>
    <lineage>
        <taxon>Bacteria</taxon>
        <taxon>Pseudomonadati</taxon>
        <taxon>Bacteroidota</taxon>
        <taxon>Flavobacteriia</taxon>
        <taxon>Flavobacteriales</taxon>
        <taxon>Flavobacteriaceae</taxon>
        <taxon>Robiginitalea</taxon>
    </lineage>
</organism>
<evidence type="ECO:0000256" key="4">
    <source>
        <dbReference type="ARBA" id="ARBA00022837"/>
    </source>
</evidence>
<evidence type="ECO:0000313" key="7">
    <source>
        <dbReference type="Proteomes" id="UP001206312"/>
    </source>
</evidence>
<accession>A0ABT1AUF8</accession>
<dbReference type="Gene3D" id="3.30.1120.10">
    <property type="match status" value="1"/>
</dbReference>
<dbReference type="InterPro" id="IPR024607">
    <property type="entry name" value="Sulfatase_CS"/>
</dbReference>
<dbReference type="PANTHER" id="PTHR42693">
    <property type="entry name" value="ARYLSULFATASE FAMILY MEMBER"/>
    <property type="match status" value="1"/>
</dbReference>
<evidence type="ECO:0000259" key="5">
    <source>
        <dbReference type="Pfam" id="PF00884"/>
    </source>
</evidence>
<comment type="caution">
    <text evidence="6">The sequence shown here is derived from an EMBL/GenBank/DDBJ whole genome shotgun (WGS) entry which is preliminary data.</text>
</comment>
<dbReference type="PANTHER" id="PTHR42693:SF43">
    <property type="entry name" value="BLL2667 PROTEIN"/>
    <property type="match status" value="1"/>
</dbReference>
<dbReference type="InterPro" id="IPR050738">
    <property type="entry name" value="Sulfatase"/>
</dbReference>
<keyword evidence="2" id="KW-0479">Metal-binding</keyword>
<comment type="similarity">
    <text evidence="1">Belongs to the sulfatase family.</text>
</comment>
<keyword evidence="7" id="KW-1185">Reference proteome</keyword>
<dbReference type="RefSeq" id="WP_252739619.1">
    <property type="nucleotide sequence ID" value="NZ_JAMXIB010000001.1"/>
</dbReference>
<name>A0ABT1AUF8_9FLAO</name>
<dbReference type="InterPro" id="IPR000917">
    <property type="entry name" value="Sulfatase_N"/>
</dbReference>
<keyword evidence="4" id="KW-0106">Calcium</keyword>
<evidence type="ECO:0000313" key="6">
    <source>
        <dbReference type="EMBL" id="MCO5723237.1"/>
    </source>
</evidence>
<feature type="domain" description="Sulfatase N-terminal" evidence="5">
    <location>
        <begin position="62"/>
        <end position="479"/>
    </location>
</feature>
<protein>
    <submittedName>
        <fullName evidence="6">Arylsulfatase</fullName>
    </submittedName>
</protein>
<keyword evidence="3" id="KW-0378">Hydrolase</keyword>
<evidence type="ECO:0000256" key="1">
    <source>
        <dbReference type="ARBA" id="ARBA00008779"/>
    </source>
</evidence>
<evidence type="ECO:0000256" key="2">
    <source>
        <dbReference type="ARBA" id="ARBA00022723"/>
    </source>
</evidence>
<dbReference type="SUPFAM" id="SSF53649">
    <property type="entry name" value="Alkaline phosphatase-like"/>
    <property type="match status" value="1"/>
</dbReference>
<gene>
    <name evidence="6" type="ORF">NG653_00110</name>
</gene>
<dbReference type="Gene3D" id="3.40.720.10">
    <property type="entry name" value="Alkaline Phosphatase, subunit A"/>
    <property type="match status" value="1"/>
</dbReference>
<dbReference type="Proteomes" id="UP001206312">
    <property type="component" value="Unassembled WGS sequence"/>
</dbReference>
<dbReference type="PROSITE" id="PS00523">
    <property type="entry name" value="SULFATASE_1"/>
    <property type="match status" value="1"/>
</dbReference>
<proteinExistence type="inferred from homology"/>
<dbReference type="CDD" id="cd16025">
    <property type="entry name" value="PAS_like"/>
    <property type="match status" value="1"/>
</dbReference>
<sequence>MMKNKISIVLYFMALVFMPIAIMAQEVLPFKKQKSGTKAGLTMEESIYAPSQPKSHLPEGAPNIVIILIDDAGPATASTYGGEINTPTMSKVANEGISYGAFHSTAMCSPTRASLLTGRNHTRVGNGQISEISNDFDGFTGLIPKTSATMAEILKQYGYSTAAFGKWHMTPATESSAAGPFDNWPTGFGFDYFYGFLGGETSQYEPYLVKNTTYVDQPKSAEEGYHLTEDLADNAIDWMKNHQALAPDKPFFMYWATGAVHGPHHIMKEWADKYKGKFDDGWEAYRERTYKRMMERGLLPPNTKLTPIPAGMDRWADIPESQRPFQSRLMELWAGFTEHTDYHAGRVIAELENLGIKENTLVFYIMGDNGSSSEGAHGTVSELLTQNQIPNTLEQQLETLEKIGGIEVLGTSVTDNHYNAGWAWAGSTPYKGTKLTASYFGGTRQAMAVSWPKKIKHDSKLRKQFHHVSDIAPTLYEILEITPPNVVNGYYQDPIDGVSMQYTFDNAEAETQKKTQFFDIMGSRGIYHDGWFASTMGPRTPWAASPGMATWTPDKDVWELYNLNEDWSQANDLAEENPKKLQEMKDLFLVESAKNYNMPIGGGLWVLLHPEYSLGNPATEYNYTPGLITIPEFSAAKIGRKHNLITLDVDMPENANGVLFALGGSGAGVTCFMMDGYLNYEYNGFIIEKTKIKSGNKLAAGATKIEILLEPTEGTIVVPGKVSIKVNGKNIGEATVPHLANLTLSTEGLEVGRDEHAPVSSDYFGKGHFPFNGTIHNMNVKYLTN</sequence>
<dbReference type="EMBL" id="JAMXIB010000001">
    <property type="protein sequence ID" value="MCO5723237.1"/>
    <property type="molecule type" value="Genomic_DNA"/>
</dbReference>
<evidence type="ECO:0000256" key="3">
    <source>
        <dbReference type="ARBA" id="ARBA00022801"/>
    </source>
</evidence>
<reference evidence="6 7" key="1">
    <citation type="submission" date="2022-06" db="EMBL/GenBank/DDBJ databases">
        <authorList>
            <person name="Xuan X."/>
        </authorList>
    </citation>
    <scope>NUCLEOTIDE SEQUENCE [LARGE SCALE GENOMIC DNA]</scope>
    <source>
        <strain evidence="6 7">2V75</strain>
    </source>
</reference>